<reference evidence="6" key="1">
    <citation type="submission" date="2020-10" db="EMBL/GenBank/DDBJ databases">
        <authorList>
            <person name="Gilroy R."/>
        </authorList>
    </citation>
    <scope>NUCLEOTIDE SEQUENCE</scope>
    <source>
        <strain evidence="6">ChiBcec7-5410</strain>
    </source>
</reference>
<comment type="catalytic activity">
    <reaction evidence="1">
        <text>D-fructose 6-phosphate + L-glutamine = D-glucosamine 6-phosphate + L-glutamate</text>
        <dbReference type="Rhea" id="RHEA:13237"/>
        <dbReference type="ChEBI" id="CHEBI:29985"/>
        <dbReference type="ChEBI" id="CHEBI:58359"/>
        <dbReference type="ChEBI" id="CHEBI:58725"/>
        <dbReference type="ChEBI" id="CHEBI:61527"/>
        <dbReference type="EC" id="2.6.1.16"/>
    </reaction>
</comment>
<dbReference type="SUPFAM" id="SSF56235">
    <property type="entry name" value="N-terminal nucleophile aminohydrolases (Ntn hydrolases)"/>
    <property type="match status" value="1"/>
</dbReference>
<dbReference type="EC" id="2.6.1.16" evidence="2"/>
<keyword evidence="3" id="KW-0808">Transferase</keyword>
<evidence type="ECO:0000313" key="6">
    <source>
        <dbReference type="EMBL" id="HIT94671.1"/>
    </source>
</evidence>
<comment type="caution">
    <text evidence="6">The sequence shown here is derived from an EMBL/GenBank/DDBJ whole genome shotgun (WGS) entry which is preliminary data.</text>
</comment>
<dbReference type="InterPro" id="IPR029055">
    <property type="entry name" value="Ntn_hydrolases_N"/>
</dbReference>
<dbReference type="CDD" id="cd00352">
    <property type="entry name" value="Gn_AT_II"/>
    <property type="match status" value="1"/>
</dbReference>
<evidence type="ECO:0000313" key="7">
    <source>
        <dbReference type="Proteomes" id="UP000824160"/>
    </source>
</evidence>
<reference evidence="6" key="2">
    <citation type="journal article" date="2021" name="PeerJ">
        <title>Extensive microbial diversity within the chicken gut microbiome revealed by metagenomics and culture.</title>
        <authorList>
            <person name="Gilroy R."/>
            <person name="Ravi A."/>
            <person name="Getino M."/>
            <person name="Pursley I."/>
            <person name="Horton D.L."/>
            <person name="Alikhan N.F."/>
            <person name="Baker D."/>
            <person name="Gharbi K."/>
            <person name="Hall N."/>
            <person name="Watson M."/>
            <person name="Adriaenssens E.M."/>
            <person name="Foster-Nyarko E."/>
            <person name="Jarju S."/>
            <person name="Secka A."/>
            <person name="Antonio M."/>
            <person name="Oren A."/>
            <person name="Chaudhuri R.R."/>
            <person name="La Ragione R."/>
            <person name="Hildebrand F."/>
            <person name="Pallen M.J."/>
        </authorList>
    </citation>
    <scope>NUCLEOTIDE SEQUENCE</scope>
    <source>
        <strain evidence="6">ChiBcec7-5410</strain>
    </source>
</reference>
<dbReference type="Gene3D" id="3.60.20.10">
    <property type="entry name" value="Glutamine Phosphoribosylpyrophosphate, subunit 1, domain 1"/>
    <property type="match status" value="1"/>
</dbReference>
<gene>
    <name evidence="6" type="ORF">IAC43_05760</name>
</gene>
<evidence type="ECO:0000256" key="3">
    <source>
        <dbReference type="ARBA" id="ARBA00022679"/>
    </source>
</evidence>
<dbReference type="Proteomes" id="UP000824160">
    <property type="component" value="Unassembled WGS sequence"/>
</dbReference>
<evidence type="ECO:0000256" key="2">
    <source>
        <dbReference type="ARBA" id="ARBA00012916"/>
    </source>
</evidence>
<evidence type="ECO:0000256" key="1">
    <source>
        <dbReference type="ARBA" id="ARBA00001031"/>
    </source>
</evidence>
<evidence type="ECO:0000256" key="4">
    <source>
        <dbReference type="ARBA" id="ARBA00022962"/>
    </source>
</evidence>
<protein>
    <recommendedName>
        <fullName evidence="2">glutamine--fructose-6-phosphate transaminase (isomerizing)</fullName>
        <ecNumber evidence="2">2.6.1.16</ecNumber>
    </recommendedName>
</protein>
<feature type="domain" description="Glutamine amidotransferase type-2" evidence="5">
    <location>
        <begin position="2"/>
        <end position="220"/>
    </location>
</feature>
<accession>A0A9D1H6Y6</accession>
<dbReference type="EMBL" id="DVLW01000158">
    <property type="protein sequence ID" value="HIT94671.1"/>
    <property type="molecule type" value="Genomic_DNA"/>
</dbReference>
<organism evidence="6 7">
    <name type="scientific">Candidatus Faecivivens stercoripullorum</name>
    <dbReference type="NCBI Taxonomy" id="2840805"/>
    <lineage>
        <taxon>Bacteria</taxon>
        <taxon>Bacillati</taxon>
        <taxon>Bacillota</taxon>
        <taxon>Clostridia</taxon>
        <taxon>Eubacteriales</taxon>
        <taxon>Oscillospiraceae</taxon>
        <taxon>Oscillospiraceae incertae sedis</taxon>
        <taxon>Candidatus Faecivivens</taxon>
    </lineage>
</organism>
<dbReference type="PROSITE" id="PS51278">
    <property type="entry name" value="GATASE_TYPE_2"/>
    <property type="match status" value="1"/>
</dbReference>
<name>A0A9D1H6Y6_9FIRM</name>
<dbReference type="GO" id="GO:0004360">
    <property type="term" value="F:glutamine-fructose-6-phosphate transaminase (isomerizing) activity"/>
    <property type="evidence" value="ECO:0007669"/>
    <property type="project" value="UniProtKB-EC"/>
</dbReference>
<dbReference type="InterPro" id="IPR017932">
    <property type="entry name" value="GATase_2_dom"/>
</dbReference>
<dbReference type="PANTHER" id="PTHR10937">
    <property type="entry name" value="GLUCOSAMINE--FRUCTOSE-6-PHOSPHATE AMINOTRANSFERASE, ISOMERIZING"/>
    <property type="match status" value="1"/>
</dbReference>
<sequence length="220" mass="24522">MCGLFGLLDYQRHLSNDQKMNLLNALAIQSEERGTDATGIAYYKGSHLYIQKAPRPAHSMKLRTECCAAFIMGHTRAATQGSAKDNFNNHPFPGYAGGSFALAHNGVLFNDIFLQRSLPVTRVKTDSYVAVQLLQQSGKVNFAAIRNMAEMIDGSFAFTILNRKGIYFVRGSSPLCIYHFLKQGMIAYASTREILEHALTEAGFFAYHKEIHIQFDLKGC</sequence>
<dbReference type="AlphaFoldDB" id="A0A9D1H6Y6"/>
<proteinExistence type="predicted"/>
<dbReference type="Pfam" id="PF13522">
    <property type="entry name" value="GATase_6"/>
    <property type="match status" value="1"/>
</dbReference>
<evidence type="ECO:0000259" key="5">
    <source>
        <dbReference type="PROSITE" id="PS51278"/>
    </source>
</evidence>
<keyword evidence="4 6" id="KW-0315">Glutamine amidotransferase</keyword>